<dbReference type="Proteomes" id="UP000325313">
    <property type="component" value="Unassembled WGS sequence"/>
</dbReference>
<reference evidence="2 3" key="1">
    <citation type="submission" date="2019-05" db="EMBL/GenBank/DDBJ databases">
        <title>Emergence of the Ug99 lineage of the wheat stem rust pathogen through somatic hybridization.</title>
        <authorList>
            <person name="Li F."/>
            <person name="Upadhyaya N.M."/>
            <person name="Sperschneider J."/>
            <person name="Matny O."/>
            <person name="Nguyen-Phuc H."/>
            <person name="Mago R."/>
            <person name="Raley C."/>
            <person name="Miller M.E."/>
            <person name="Silverstein K.A.T."/>
            <person name="Henningsen E."/>
            <person name="Hirsch C.D."/>
            <person name="Visser B."/>
            <person name="Pretorius Z.A."/>
            <person name="Steffenson B.J."/>
            <person name="Schwessinger B."/>
            <person name="Dodds P.N."/>
            <person name="Figueroa M."/>
        </authorList>
    </citation>
    <scope>NUCLEOTIDE SEQUENCE [LARGE SCALE GENOMIC DNA]</scope>
    <source>
        <strain evidence="2 3">Ug99</strain>
    </source>
</reference>
<organism evidence="2 3">
    <name type="scientific">Puccinia graminis f. sp. tritici</name>
    <dbReference type="NCBI Taxonomy" id="56615"/>
    <lineage>
        <taxon>Eukaryota</taxon>
        <taxon>Fungi</taxon>
        <taxon>Dikarya</taxon>
        <taxon>Basidiomycota</taxon>
        <taxon>Pucciniomycotina</taxon>
        <taxon>Pucciniomycetes</taxon>
        <taxon>Pucciniales</taxon>
        <taxon>Pucciniaceae</taxon>
        <taxon>Puccinia</taxon>
    </lineage>
</organism>
<dbReference type="InterPro" id="IPR012337">
    <property type="entry name" value="RNaseH-like_sf"/>
</dbReference>
<name>A0A5B0RIM0_PUCGR</name>
<feature type="domain" description="HAT C-terminal dimerisation" evidence="1">
    <location>
        <begin position="62"/>
        <end position="139"/>
    </location>
</feature>
<evidence type="ECO:0000313" key="3">
    <source>
        <dbReference type="Proteomes" id="UP000325313"/>
    </source>
</evidence>
<dbReference type="EMBL" id="VDEP01000203">
    <property type="protein sequence ID" value="KAA1124793.1"/>
    <property type="molecule type" value="Genomic_DNA"/>
</dbReference>
<evidence type="ECO:0000313" key="2">
    <source>
        <dbReference type="EMBL" id="KAA1124793.1"/>
    </source>
</evidence>
<gene>
    <name evidence="2" type="ORF">PGTUg99_034942</name>
</gene>
<dbReference type="SUPFAM" id="SSF53098">
    <property type="entry name" value="Ribonuclease H-like"/>
    <property type="match status" value="1"/>
</dbReference>
<dbReference type="InterPro" id="IPR008906">
    <property type="entry name" value="HATC_C_dom"/>
</dbReference>
<dbReference type="Pfam" id="PF05699">
    <property type="entry name" value="Dimer_Tnp_hAT"/>
    <property type="match status" value="1"/>
</dbReference>
<accession>A0A5B0RIM0</accession>
<sequence>MVLLIEAIRLTREMWVMFHKPAPITSTPSLLLNERTKPKANLLAGLGDAAKAQGGQCSTNLLDVWLARALILEDGKPINPLKWWLQEKKSGNTHGDILQMALNVLSFPATSVDVERAFSFGRDYVSQRRHSLSAQSLSRGMAVAFYSKNGMIQDEVLHKWKRGIQADKKINSKEKGKKKVIVVDED</sequence>
<dbReference type="AlphaFoldDB" id="A0A5B0RIM0"/>
<evidence type="ECO:0000259" key="1">
    <source>
        <dbReference type="Pfam" id="PF05699"/>
    </source>
</evidence>
<protein>
    <recommendedName>
        <fullName evidence="1">HAT C-terminal dimerisation domain-containing protein</fullName>
    </recommendedName>
</protein>
<proteinExistence type="predicted"/>
<comment type="caution">
    <text evidence="2">The sequence shown here is derived from an EMBL/GenBank/DDBJ whole genome shotgun (WGS) entry which is preliminary data.</text>
</comment>
<dbReference type="GO" id="GO:0046983">
    <property type="term" value="F:protein dimerization activity"/>
    <property type="evidence" value="ECO:0007669"/>
    <property type="project" value="InterPro"/>
</dbReference>